<dbReference type="SUPFAM" id="SSF53474">
    <property type="entry name" value="alpha/beta-Hydrolases"/>
    <property type="match status" value="1"/>
</dbReference>
<dbReference type="GO" id="GO:0016787">
    <property type="term" value="F:hydrolase activity"/>
    <property type="evidence" value="ECO:0007669"/>
    <property type="project" value="UniProtKB-KW"/>
</dbReference>
<reference evidence="1 2" key="1">
    <citation type="submission" date="2024-08" db="EMBL/GenBank/DDBJ databases">
        <authorList>
            <person name="Ishaq N."/>
        </authorList>
    </citation>
    <scope>NUCLEOTIDE SEQUENCE [LARGE SCALE GENOMIC DNA]</scope>
    <source>
        <strain evidence="1 2">DSM 18651</strain>
    </source>
</reference>
<dbReference type="EMBL" id="JBGMEK010000113">
    <property type="protein sequence ID" value="MFA0813608.1"/>
    <property type="molecule type" value="Genomic_DNA"/>
</dbReference>
<dbReference type="Gene3D" id="3.40.50.1820">
    <property type="entry name" value="alpha/beta hydrolase"/>
    <property type="match status" value="1"/>
</dbReference>
<dbReference type="Proteomes" id="UP001569428">
    <property type="component" value="Unassembled WGS sequence"/>
</dbReference>
<proteinExistence type="predicted"/>
<dbReference type="PANTHER" id="PTHR43265">
    <property type="entry name" value="ESTERASE ESTD"/>
    <property type="match status" value="1"/>
</dbReference>
<dbReference type="PANTHER" id="PTHR43265:SF1">
    <property type="entry name" value="ESTERASE ESTD"/>
    <property type="match status" value="1"/>
</dbReference>
<sequence length="320" mass="35120">MGWWFSFKSIFITATGLLLMVVHLSASAEPYLKISKRPDGTSLYWSLEKPANKGKIGLFLMAQGSGCLPAIKNTTLQQAKEMAVDYAVLMVEKYGVTHTDSPEEQFKDCSQEYIANHTVEQRTVDVEQIVDELRGADWWNGKLVLFGGSEGGDLVARLAPRLNPDAAVVFSSGLGESFAQVLKGLVPPYVAKEVDVKLAYARANPKSAEIWGGNSMRWWADVADRVPVNDLLDSRAPVLLIQGAEDKSAPVSSGRAARDAYFSAGRCELTYWEYSGYDHFMTDTDGINHRGEVFERITGWIEDAVLNGAPGCISDAGKKK</sequence>
<name>A0ABV4P5G5_9GAMM</name>
<evidence type="ECO:0000313" key="1">
    <source>
        <dbReference type="EMBL" id="MFA0813608.1"/>
    </source>
</evidence>
<organism evidence="1 2">
    <name type="scientific">Microbulbifer epialgicus</name>
    <dbReference type="NCBI Taxonomy" id="393907"/>
    <lineage>
        <taxon>Bacteria</taxon>
        <taxon>Pseudomonadati</taxon>
        <taxon>Pseudomonadota</taxon>
        <taxon>Gammaproteobacteria</taxon>
        <taxon>Cellvibrionales</taxon>
        <taxon>Microbulbiferaceae</taxon>
        <taxon>Microbulbifer</taxon>
    </lineage>
</organism>
<dbReference type="InterPro" id="IPR053145">
    <property type="entry name" value="AB_hydrolase_Est10"/>
</dbReference>
<keyword evidence="1" id="KW-0378">Hydrolase</keyword>
<evidence type="ECO:0000313" key="2">
    <source>
        <dbReference type="Proteomes" id="UP001569428"/>
    </source>
</evidence>
<dbReference type="InterPro" id="IPR029058">
    <property type="entry name" value="AB_hydrolase_fold"/>
</dbReference>
<accession>A0ABV4P5G5</accession>
<dbReference type="EC" id="3.4.-.-" evidence="1"/>
<gene>
    <name evidence="1" type="ORF">ACCI49_22215</name>
</gene>
<dbReference type="RefSeq" id="WP_371841423.1">
    <property type="nucleotide sequence ID" value="NZ_JBGMEK010000113.1"/>
</dbReference>
<comment type="caution">
    <text evidence="1">The sequence shown here is derived from an EMBL/GenBank/DDBJ whole genome shotgun (WGS) entry which is preliminary data.</text>
</comment>
<keyword evidence="2" id="KW-1185">Reference proteome</keyword>
<protein>
    <submittedName>
        <fullName evidence="1">Alpha/beta hydrolase family protein</fullName>
        <ecNumber evidence="1">3.4.-.-</ecNumber>
    </submittedName>
</protein>